<evidence type="ECO:0000313" key="3">
    <source>
        <dbReference type="EMBL" id="VVE70524.1"/>
    </source>
</evidence>
<evidence type="ECO:0000313" key="5">
    <source>
        <dbReference type="Proteomes" id="UP000361468"/>
    </source>
</evidence>
<evidence type="ECO:0000313" key="4">
    <source>
        <dbReference type="Proteomes" id="UP000254573"/>
    </source>
</evidence>
<sequence>MFRTISMIVGTLAVFGPTAAHAEINACPAVADIHQSVGNETIVYTANANGGTWHGEQPRASEGMLAHLRFSGARFDARKHRVMCDYVADPALGGGLRMSLSDATRAVGAAWVASSDVSSGPAWTCAERNPVNCSFSTKSRRDPGHRGDMRPDAG</sequence>
<accession>A0A378YI42</accession>
<dbReference type="GeneID" id="57200121"/>
<dbReference type="EMBL" id="CABPSO010000013">
    <property type="protein sequence ID" value="VVE70524.1"/>
    <property type="molecule type" value="Genomic_DNA"/>
</dbReference>
<protein>
    <submittedName>
        <fullName evidence="2">Protein of uncharacterized function (DUF3757)</fullName>
    </submittedName>
</protein>
<organism evidence="2 4">
    <name type="scientific">Pandoraea pnomenusa</name>
    <dbReference type="NCBI Taxonomy" id="93220"/>
    <lineage>
        <taxon>Bacteria</taxon>
        <taxon>Pseudomonadati</taxon>
        <taxon>Pseudomonadota</taxon>
        <taxon>Betaproteobacteria</taxon>
        <taxon>Burkholderiales</taxon>
        <taxon>Burkholderiaceae</taxon>
        <taxon>Pandoraea</taxon>
    </lineage>
</organism>
<dbReference type="Proteomes" id="UP000254573">
    <property type="component" value="Unassembled WGS sequence"/>
</dbReference>
<keyword evidence="1" id="KW-0732">Signal</keyword>
<reference evidence="2 4" key="1">
    <citation type="submission" date="2018-06" db="EMBL/GenBank/DDBJ databases">
        <authorList>
            <consortium name="Pathogen Informatics"/>
            <person name="Doyle S."/>
        </authorList>
    </citation>
    <scope>NUCLEOTIDE SEQUENCE [LARGE SCALE GENOMIC DNA]</scope>
    <source>
        <strain evidence="2 4">NCTC13160</strain>
    </source>
</reference>
<proteinExistence type="predicted"/>
<dbReference type="RefSeq" id="WP_024788753.1">
    <property type="nucleotide sequence ID" value="NC_023018.2"/>
</dbReference>
<dbReference type="AlphaFoldDB" id="A0A378YI42"/>
<reference evidence="3 5" key="2">
    <citation type="submission" date="2019-08" db="EMBL/GenBank/DDBJ databases">
        <authorList>
            <person name="Peeters C."/>
        </authorList>
    </citation>
    <scope>NUCLEOTIDE SEQUENCE [LARGE SCALE GENOMIC DNA]</scope>
    <source>
        <strain evidence="3 5">LMG 31119</strain>
    </source>
</reference>
<dbReference type="STRING" id="93220.A6P55_05465"/>
<dbReference type="EMBL" id="UGSG01000001">
    <property type="protein sequence ID" value="SUA76865.1"/>
    <property type="molecule type" value="Genomic_DNA"/>
</dbReference>
<evidence type="ECO:0000256" key="1">
    <source>
        <dbReference type="SAM" id="SignalP"/>
    </source>
</evidence>
<dbReference type="KEGG" id="ppnm:LV28_24985"/>
<feature type="chain" id="PRO_5016797216" evidence="1">
    <location>
        <begin position="23"/>
        <end position="154"/>
    </location>
</feature>
<dbReference type="OrthoDB" id="6429085at2"/>
<name>A0A378YI42_9BURK</name>
<keyword evidence="5" id="KW-1185">Reference proteome</keyword>
<evidence type="ECO:0000313" key="2">
    <source>
        <dbReference type="EMBL" id="SUA76865.1"/>
    </source>
</evidence>
<dbReference type="Proteomes" id="UP000361468">
    <property type="component" value="Unassembled WGS sequence"/>
</dbReference>
<gene>
    <name evidence="2" type="ORF">NCTC13160_01634</name>
    <name evidence="3" type="ORF">PPN31119_03644</name>
</gene>
<feature type="signal peptide" evidence="1">
    <location>
        <begin position="1"/>
        <end position="22"/>
    </location>
</feature>